<dbReference type="Proteomes" id="UP000078046">
    <property type="component" value="Unassembled WGS sequence"/>
</dbReference>
<dbReference type="OrthoDB" id="8052599at2759"/>
<evidence type="ECO:0000313" key="2">
    <source>
        <dbReference type="Proteomes" id="UP000078046"/>
    </source>
</evidence>
<sequence>MHAAIVETLELYNITDIIKMIVCDTTYSNTGNKNGAAMLTIKSLNQVVVYEGCRFHVLDLVIKHTFNEIFILNSQSPNINFPFVNYIQYNFKELIDNYKGIIPIEDKLIIEDIMIDCFDNKLKYVPQNIRPIKKTKKSRKFKKKSENFDLIHKKYMRDKSMPNFASLSSDVWEKYLDTFNIEYEKGNYTEMLHLVYNHYKDTSIDEMAVLGDLLMQIRRSKVGQE</sequence>
<organism evidence="1 2">
    <name type="scientific">Intoshia linei</name>
    <dbReference type="NCBI Taxonomy" id="1819745"/>
    <lineage>
        <taxon>Eukaryota</taxon>
        <taxon>Metazoa</taxon>
        <taxon>Spiralia</taxon>
        <taxon>Lophotrochozoa</taxon>
        <taxon>Mesozoa</taxon>
        <taxon>Orthonectida</taxon>
        <taxon>Rhopaluridae</taxon>
        <taxon>Intoshia</taxon>
    </lineage>
</organism>
<reference evidence="1 2" key="1">
    <citation type="submission" date="2016-04" db="EMBL/GenBank/DDBJ databases">
        <title>The genome of Intoshia linei affirms orthonectids as highly simplified spiralians.</title>
        <authorList>
            <person name="Mikhailov K.V."/>
            <person name="Slusarev G.S."/>
            <person name="Nikitin M.A."/>
            <person name="Logacheva M.D."/>
            <person name="Penin A."/>
            <person name="Aleoshin V."/>
            <person name="Panchin Y.V."/>
        </authorList>
    </citation>
    <scope>NUCLEOTIDE SEQUENCE [LARGE SCALE GENOMIC DNA]</scope>
    <source>
        <strain evidence="1">Intl2013</strain>
        <tissue evidence="1">Whole animal</tissue>
    </source>
</reference>
<dbReference type="AlphaFoldDB" id="A0A177ASB3"/>
<dbReference type="EMBL" id="LWCA01001554">
    <property type="protein sequence ID" value="OAF64888.1"/>
    <property type="molecule type" value="Genomic_DNA"/>
</dbReference>
<protein>
    <submittedName>
        <fullName evidence="1">Uncharacterized protein</fullName>
    </submittedName>
</protein>
<proteinExistence type="predicted"/>
<keyword evidence="2" id="KW-1185">Reference proteome</keyword>
<accession>A0A177ASB3</accession>
<name>A0A177ASB3_9BILA</name>
<comment type="caution">
    <text evidence="1">The sequence shown here is derived from an EMBL/GenBank/DDBJ whole genome shotgun (WGS) entry which is preliminary data.</text>
</comment>
<gene>
    <name evidence="1" type="ORF">A3Q56_07385</name>
</gene>
<evidence type="ECO:0000313" key="1">
    <source>
        <dbReference type="EMBL" id="OAF64888.1"/>
    </source>
</evidence>